<organism evidence="1 2">
    <name type="scientific">Alteromonas aestuariivivens</name>
    <dbReference type="NCBI Taxonomy" id="1938339"/>
    <lineage>
        <taxon>Bacteria</taxon>
        <taxon>Pseudomonadati</taxon>
        <taxon>Pseudomonadota</taxon>
        <taxon>Gammaproteobacteria</taxon>
        <taxon>Alteromonadales</taxon>
        <taxon>Alteromonadaceae</taxon>
        <taxon>Alteromonas/Salinimonas group</taxon>
        <taxon>Alteromonas</taxon>
    </lineage>
</organism>
<accession>A0A3D8MAV4</accession>
<evidence type="ECO:0000313" key="1">
    <source>
        <dbReference type="EMBL" id="RDV27412.1"/>
    </source>
</evidence>
<protein>
    <recommendedName>
        <fullName evidence="3">ATP-grasp domain-containing protein</fullName>
    </recommendedName>
</protein>
<dbReference type="RefSeq" id="WP_115592315.1">
    <property type="nucleotide sequence ID" value="NZ_QRHA01000003.1"/>
</dbReference>
<evidence type="ECO:0008006" key="3">
    <source>
        <dbReference type="Google" id="ProtNLM"/>
    </source>
</evidence>
<dbReference type="OrthoDB" id="9812295at2"/>
<reference evidence="2" key="1">
    <citation type="submission" date="2018-08" db="EMBL/GenBank/DDBJ databases">
        <authorList>
            <person name="Zhang J."/>
            <person name="Du Z.-J."/>
        </authorList>
    </citation>
    <scope>NUCLEOTIDE SEQUENCE [LARGE SCALE GENOMIC DNA]</scope>
    <source>
        <strain evidence="2">KCTC 52655</strain>
    </source>
</reference>
<name>A0A3D8MAV4_9ALTE</name>
<proteinExistence type="predicted"/>
<dbReference type="EMBL" id="QRHA01000003">
    <property type="protein sequence ID" value="RDV27412.1"/>
    <property type="molecule type" value="Genomic_DNA"/>
</dbReference>
<keyword evidence="2" id="KW-1185">Reference proteome</keyword>
<evidence type="ECO:0000313" key="2">
    <source>
        <dbReference type="Proteomes" id="UP000256561"/>
    </source>
</evidence>
<sequence length="395" mass="45116">MLDGTKKNCLHAISYPSSPVNEQTSLPVIPQPEENRTFFDKLRDAVIRQSHSIPLEVADFLVQWSWFLFGIDPKKVGYGKGPITWYRKRTMPPKRQIRIHLLGAGDTIPRFAELTAWAINRGSSLCSATVRGDLSEADVIWIYDQDPIHPDLLDKLKRKISPFVRCGAAVINEPGTYNAYHKASAFPRLERAGVSVPRFRFTQQDIGKCLVVYKSIGKQGKRKWLDYFDGERPGCKAFEYIHCLNNDGLFRRYRAHYLAGMVRGSEVMLSDSWHVCNRRAVGIEYDFVPTDYEKEQITRIAKVLSLDYFAVDYLRPPKTGGAVFTDINVFPTVQSPRSRVHARGDWGLWHTFDARARLGIKEPDGGPVWLEFDRAMEALVENAHSQSNVKQRKAR</sequence>
<dbReference type="Proteomes" id="UP000256561">
    <property type="component" value="Unassembled WGS sequence"/>
</dbReference>
<dbReference type="AlphaFoldDB" id="A0A3D8MAV4"/>
<gene>
    <name evidence="1" type="ORF">DXV75_05115</name>
</gene>
<comment type="caution">
    <text evidence="1">The sequence shown here is derived from an EMBL/GenBank/DDBJ whole genome shotgun (WGS) entry which is preliminary data.</text>
</comment>